<protein>
    <submittedName>
        <fullName evidence="2">Phosphopantetheine-binding protein</fullName>
    </submittedName>
</protein>
<accession>A0A9X3RR73</accession>
<proteinExistence type="predicted"/>
<dbReference type="Gene3D" id="1.10.1200.10">
    <property type="entry name" value="ACP-like"/>
    <property type="match status" value="1"/>
</dbReference>
<name>A0A9X3RR73_9CORY</name>
<dbReference type="AlphaFoldDB" id="A0A9X3RR73"/>
<dbReference type="InterPro" id="IPR036736">
    <property type="entry name" value="ACP-like_sf"/>
</dbReference>
<dbReference type="Pfam" id="PF00550">
    <property type="entry name" value="PP-binding"/>
    <property type="match status" value="1"/>
</dbReference>
<comment type="caution">
    <text evidence="2">The sequence shown here is derived from an EMBL/GenBank/DDBJ whole genome shotgun (WGS) entry which is preliminary data.</text>
</comment>
<dbReference type="InterPro" id="IPR009081">
    <property type="entry name" value="PP-bd_ACP"/>
</dbReference>
<sequence length="74" mass="8440">MEPITEDQLRGCVAETMKMEPAEIEVSEELYDQGMNSLQLVTVLTWLQEKGYDVSFADLAEDTRLTAWIELLDS</sequence>
<gene>
    <name evidence="2" type="ORF">L8U58_04385</name>
</gene>
<reference evidence="2" key="1">
    <citation type="submission" date="2022-02" db="EMBL/GenBank/DDBJ databases">
        <title>Corynebacterium sp. from urogenital microbiome.</title>
        <authorList>
            <person name="Cappelli E.A."/>
            <person name="Ribeiro T.G."/>
            <person name="Peixe L."/>
        </authorList>
    </citation>
    <scope>NUCLEOTIDE SEQUENCE</scope>
    <source>
        <strain evidence="2">C9Ua_112</strain>
    </source>
</reference>
<evidence type="ECO:0000313" key="2">
    <source>
        <dbReference type="EMBL" id="MCZ9304776.1"/>
    </source>
</evidence>
<dbReference type="Proteomes" id="UP001146505">
    <property type="component" value="Unassembled WGS sequence"/>
</dbReference>
<dbReference type="EMBL" id="JAKMUV010000003">
    <property type="protein sequence ID" value="MCZ9304776.1"/>
    <property type="molecule type" value="Genomic_DNA"/>
</dbReference>
<dbReference type="RefSeq" id="WP_034984987.1">
    <property type="nucleotide sequence ID" value="NZ_CP180526.1"/>
</dbReference>
<organism evidence="2 3">
    <name type="scientific">Corynebacterium macclintockiae</name>
    <dbReference type="NCBI Taxonomy" id="2913501"/>
    <lineage>
        <taxon>Bacteria</taxon>
        <taxon>Bacillati</taxon>
        <taxon>Actinomycetota</taxon>
        <taxon>Actinomycetes</taxon>
        <taxon>Mycobacteriales</taxon>
        <taxon>Corynebacteriaceae</taxon>
        <taxon>Corynebacterium</taxon>
    </lineage>
</organism>
<feature type="domain" description="Carrier" evidence="1">
    <location>
        <begin position="3"/>
        <end position="74"/>
    </location>
</feature>
<dbReference type="PROSITE" id="PS50075">
    <property type="entry name" value="CARRIER"/>
    <property type="match status" value="1"/>
</dbReference>
<dbReference type="GeneID" id="301812773"/>
<keyword evidence="3" id="KW-1185">Reference proteome</keyword>
<evidence type="ECO:0000259" key="1">
    <source>
        <dbReference type="PROSITE" id="PS50075"/>
    </source>
</evidence>
<dbReference type="SUPFAM" id="SSF47336">
    <property type="entry name" value="ACP-like"/>
    <property type="match status" value="1"/>
</dbReference>
<evidence type="ECO:0000313" key="3">
    <source>
        <dbReference type="Proteomes" id="UP001146505"/>
    </source>
</evidence>